<evidence type="ECO:0000313" key="9">
    <source>
        <dbReference type="Proteomes" id="UP000094043"/>
    </source>
</evidence>
<sequence length="528" mass="58765">MYLTFALLPAGVFLFPAISAGPPLVEDSSLADVSFASLLRQWFVWASCSAPGAVDYSPALLKFISATPLRASAEWIIRRTFFEQFVLGETVEECIPALEDLRRSGIGAILNYSAEVDESQLHETGLDQDKKKQREEKMIQVLHALEKAGEYEKSLPVEERGVTGFALKITGLVDCNVLQRASYTLLRLRPLTKSSSPMNSSRLVPYPGTPETSDERIVARSQDLGPGTELLSLQDKLDEMGVLDSDEGLREGDIEELRELWSSVIKGALTTKSVCLFVDAEHTWYQPVLDAYTLLLSQEFNRPSKDGSWTGPLIFGTFQSYLCRQPAHLCHAIEHAEANGYALGVKLVRGAYFEQERKKWLDEGRNGADPIWPHKADTDNAYNESISTLMATLAFQLKSAHPERALSVIFGTHNANSCNLLCDTLVQNGLAEEKEGKLKLREDVRGRVKVAQLYGMKDNLTFKIANRFVNDGKPVALKYVAYGRLAEVMPFLGRRAIENKSLMSGKDGAAAERIRVGVEIRRRIFGWV</sequence>
<dbReference type="GO" id="GO:0005739">
    <property type="term" value="C:mitochondrion"/>
    <property type="evidence" value="ECO:0007669"/>
    <property type="project" value="TreeGrafter"/>
</dbReference>
<comment type="catalytic activity">
    <reaction evidence="5">
        <text>L-proline + a quinone = (S)-1-pyrroline-5-carboxylate + a quinol + H(+)</text>
        <dbReference type="Rhea" id="RHEA:23784"/>
        <dbReference type="ChEBI" id="CHEBI:15378"/>
        <dbReference type="ChEBI" id="CHEBI:17388"/>
        <dbReference type="ChEBI" id="CHEBI:24646"/>
        <dbReference type="ChEBI" id="CHEBI:60039"/>
        <dbReference type="ChEBI" id="CHEBI:132124"/>
        <dbReference type="EC" id="1.5.5.2"/>
    </reaction>
</comment>
<dbReference type="GO" id="GO:0071949">
    <property type="term" value="F:FAD binding"/>
    <property type="evidence" value="ECO:0007669"/>
    <property type="project" value="TreeGrafter"/>
</dbReference>
<evidence type="ECO:0000256" key="6">
    <source>
        <dbReference type="SAM" id="SignalP"/>
    </source>
</evidence>
<dbReference type="PANTHER" id="PTHR13914">
    <property type="entry name" value="PROLINE OXIDASE"/>
    <property type="match status" value="1"/>
</dbReference>
<evidence type="ECO:0000256" key="4">
    <source>
        <dbReference type="ARBA" id="ARBA00023062"/>
    </source>
</evidence>
<feature type="domain" description="Proline dehydrogenase" evidence="7">
    <location>
        <begin position="98"/>
        <end position="502"/>
    </location>
</feature>
<evidence type="ECO:0000256" key="5">
    <source>
        <dbReference type="RuleBase" id="RU364054"/>
    </source>
</evidence>
<gene>
    <name evidence="8" type="ORF">L203_105385</name>
</gene>
<dbReference type="Pfam" id="PF01619">
    <property type="entry name" value="Pro_dh"/>
    <property type="match status" value="1"/>
</dbReference>
<dbReference type="EMBL" id="CP143790">
    <property type="protein sequence ID" value="WVN90149.1"/>
    <property type="molecule type" value="Genomic_DNA"/>
</dbReference>
<feature type="chain" id="PRO_5042596223" description="Proline dehydrogenase" evidence="6">
    <location>
        <begin position="21"/>
        <end position="528"/>
    </location>
</feature>
<evidence type="ECO:0000313" key="8">
    <source>
        <dbReference type="EMBL" id="WVN90149.1"/>
    </source>
</evidence>
<dbReference type="PANTHER" id="PTHR13914:SF0">
    <property type="entry name" value="PROLINE DEHYDROGENASE 1, MITOCHONDRIAL"/>
    <property type="match status" value="1"/>
</dbReference>
<feature type="signal peptide" evidence="6">
    <location>
        <begin position="1"/>
        <end position="20"/>
    </location>
</feature>
<keyword evidence="5" id="KW-0274">FAD</keyword>
<keyword evidence="3 5" id="KW-0560">Oxidoreductase</keyword>
<name>A0AAJ8JXC1_9TREE</name>
<dbReference type="GeneID" id="91089594"/>
<dbReference type="AlphaFoldDB" id="A0AAJ8JXC1"/>
<keyword evidence="5" id="KW-0285">Flavoprotein</keyword>
<reference evidence="8" key="2">
    <citation type="journal article" date="2022" name="Elife">
        <title>Obligate sexual reproduction of a homothallic fungus closely related to the Cryptococcus pathogenic species complex.</title>
        <authorList>
            <person name="Passer A.R."/>
            <person name="Clancey S.A."/>
            <person name="Shea T."/>
            <person name="David-Palma M."/>
            <person name="Averette A.F."/>
            <person name="Boekhout T."/>
            <person name="Porcel B.M."/>
            <person name="Nowrousian M."/>
            <person name="Cuomo C.A."/>
            <person name="Sun S."/>
            <person name="Heitman J."/>
            <person name="Coelho M.A."/>
        </authorList>
    </citation>
    <scope>NUCLEOTIDE SEQUENCE</scope>
    <source>
        <strain evidence="8">CBS 7841</strain>
    </source>
</reference>
<keyword evidence="6" id="KW-0732">Signal</keyword>
<dbReference type="SUPFAM" id="SSF51730">
    <property type="entry name" value="FAD-linked oxidoreductase"/>
    <property type="match status" value="1"/>
</dbReference>
<comment type="cofactor">
    <cofactor evidence="5">
        <name>FAD</name>
        <dbReference type="ChEBI" id="CHEBI:57692"/>
    </cofactor>
</comment>
<keyword evidence="4 5" id="KW-0642">Proline metabolism</keyword>
<proteinExistence type="inferred from homology"/>
<keyword evidence="9" id="KW-1185">Reference proteome</keyword>
<accession>A0AAJ8JXC1</accession>
<reference evidence="8" key="1">
    <citation type="submission" date="2016-06" db="EMBL/GenBank/DDBJ databases">
        <authorList>
            <person name="Cuomo C."/>
            <person name="Litvintseva A."/>
            <person name="Heitman J."/>
            <person name="Chen Y."/>
            <person name="Sun S."/>
            <person name="Springer D."/>
            <person name="Dromer F."/>
            <person name="Young S."/>
            <person name="Zeng Q."/>
            <person name="Chapman S."/>
            <person name="Gujja S."/>
            <person name="Saif S."/>
            <person name="Birren B."/>
        </authorList>
    </citation>
    <scope>NUCLEOTIDE SEQUENCE</scope>
    <source>
        <strain evidence="8">CBS 7841</strain>
    </source>
</reference>
<dbReference type="Proteomes" id="UP000094043">
    <property type="component" value="Chromosome 7"/>
</dbReference>
<dbReference type="KEGG" id="cdep:91089594"/>
<protein>
    <recommendedName>
        <fullName evidence="2 5">Proline dehydrogenase</fullName>
        <ecNumber evidence="2 5">1.5.5.2</ecNumber>
    </recommendedName>
</protein>
<dbReference type="GO" id="GO:0010133">
    <property type="term" value="P:L-proline catabolic process to L-glutamate"/>
    <property type="evidence" value="ECO:0007669"/>
    <property type="project" value="TreeGrafter"/>
</dbReference>
<evidence type="ECO:0000256" key="1">
    <source>
        <dbReference type="ARBA" id="ARBA00005869"/>
    </source>
</evidence>
<evidence type="ECO:0000256" key="3">
    <source>
        <dbReference type="ARBA" id="ARBA00023002"/>
    </source>
</evidence>
<dbReference type="InterPro" id="IPR015659">
    <property type="entry name" value="Proline_oxidase"/>
</dbReference>
<evidence type="ECO:0000259" key="7">
    <source>
        <dbReference type="Pfam" id="PF01619"/>
    </source>
</evidence>
<dbReference type="EC" id="1.5.5.2" evidence="2 5"/>
<comment type="function">
    <text evidence="5">Converts proline to delta-1-pyrroline-5-carboxylate.</text>
</comment>
<dbReference type="RefSeq" id="XP_066070849.1">
    <property type="nucleotide sequence ID" value="XM_066214752.1"/>
</dbReference>
<dbReference type="InterPro" id="IPR002872">
    <property type="entry name" value="Proline_DH_dom"/>
</dbReference>
<reference evidence="8" key="3">
    <citation type="submission" date="2024-01" db="EMBL/GenBank/DDBJ databases">
        <authorList>
            <person name="Coelho M.A."/>
            <person name="David-Palma M."/>
            <person name="Shea T."/>
            <person name="Sun S."/>
            <person name="Cuomo C.A."/>
            <person name="Heitman J."/>
        </authorList>
    </citation>
    <scope>NUCLEOTIDE SEQUENCE</scope>
    <source>
        <strain evidence="8">CBS 7841</strain>
    </source>
</reference>
<dbReference type="InterPro" id="IPR029041">
    <property type="entry name" value="FAD-linked_oxidoreductase-like"/>
</dbReference>
<evidence type="ECO:0000256" key="2">
    <source>
        <dbReference type="ARBA" id="ARBA00012695"/>
    </source>
</evidence>
<comment type="similarity">
    <text evidence="1 5">Belongs to the proline oxidase family.</text>
</comment>
<organism evidence="8 9">
    <name type="scientific">Cryptococcus depauperatus CBS 7841</name>
    <dbReference type="NCBI Taxonomy" id="1295531"/>
    <lineage>
        <taxon>Eukaryota</taxon>
        <taxon>Fungi</taxon>
        <taxon>Dikarya</taxon>
        <taxon>Basidiomycota</taxon>
        <taxon>Agaricomycotina</taxon>
        <taxon>Tremellomycetes</taxon>
        <taxon>Tremellales</taxon>
        <taxon>Cryptococcaceae</taxon>
        <taxon>Cryptococcus</taxon>
    </lineage>
</organism>
<dbReference type="GO" id="GO:0004657">
    <property type="term" value="F:proline dehydrogenase activity"/>
    <property type="evidence" value="ECO:0007669"/>
    <property type="project" value="UniProtKB-EC"/>
</dbReference>
<dbReference type="Gene3D" id="3.20.20.220">
    <property type="match status" value="1"/>
</dbReference>